<dbReference type="GO" id="GO:0009279">
    <property type="term" value="C:cell outer membrane"/>
    <property type="evidence" value="ECO:0007669"/>
    <property type="project" value="UniProtKB-SubCell"/>
</dbReference>
<evidence type="ECO:0000256" key="10">
    <source>
        <dbReference type="ARBA" id="ARBA00023237"/>
    </source>
</evidence>
<gene>
    <name evidence="15" type="ORF">G3A44_04485</name>
</gene>
<comment type="similarity">
    <text evidence="2 11">Belongs to the TonB-dependent receptor family.</text>
</comment>
<evidence type="ECO:0000313" key="16">
    <source>
        <dbReference type="Proteomes" id="UP000484255"/>
    </source>
</evidence>
<dbReference type="SUPFAM" id="SSF56935">
    <property type="entry name" value="Porins"/>
    <property type="match status" value="1"/>
</dbReference>
<feature type="domain" description="TonB-dependent receptor-like beta-barrel" evidence="13">
    <location>
        <begin position="279"/>
        <end position="718"/>
    </location>
</feature>
<dbReference type="Gene3D" id="2.40.170.20">
    <property type="entry name" value="TonB-dependent receptor, beta-barrel domain"/>
    <property type="match status" value="1"/>
</dbReference>
<evidence type="ECO:0000256" key="3">
    <source>
        <dbReference type="ARBA" id="ARBA00022448"/>
    </source>
</evidence>
<keyword evidence="3" id="KW-0813">Transport</keyword>
<dbReference type="PANTHER" id="PTHR30069:SF29">
    <property type="entry name" value="HEMOGLOBIN AND HEMOGLOBIN-HAPTOGLOBIN-BINDING PROTEIN 1-RELATED"/>
    <property type="match status" value="1"/>
</dbReference>
<accession>A0A7C9PFA9</accession>
<dbReference type="RefSeq" id="WP_163456301.1">
    <property type="nucleotide sequence ID" value="NZ_JAAGOH010000003.1"/>
</dbReference>
<proteinExistence type="inferred from homology"/>
<keyword evidence="8 11" id="KW-0472">Membrane</keyword>
<evidence type="ECO:0000256" key="2">
    <source>
        <dbReference type="ARBA" id="ARBA00009810"/>
    </source>
</evidence>
<dbReference type="Pfam" id="PF07715">
    <property type="entry name" value="Plug"/>
    <property type="match status" value="1"/>
</dbReference>
<dbReference type="GO" id="GO:0044718">
    <property type="term" value="P:siderophore transmembrane transport"/>
    <property type="evidence" value="ECO:0007669"/>
    <property type="project" value="TreeGrafter"/>
</dbReference>
<dbReference type="Proteomes" id="UP000484255">
    <property type="component" value="Unassembled WGS sequence"/>
</dbReference>
<dbReference type="InterPro" id="IPR037066">
    <property type="entry name" value="Plug_dom_sf"/>
</dbReference>
<keyword evidence="4" id="KW-1134">Transmembrane beta strand</keyword>
<comment type="subcellular location">
    <subcellularLocation>
        <location evidence="1">Cell outer membrane</location>
        <topology evidence="1">Multi-pass membrane protein</topology>
    </subcellularLocation>
</comment>
<dbReference type="EMBL" id="JAAGOH010000003">
    <property type="protein sequence ID" value="NDY90453.1"/>
    <property type="molecule type" value="Genomic_DNA"/>
</dbReference>
<evidence type="ECO:0000256" key="12">
    <source>
        <dbReference type="SAM" id="MobiDB-lite"/>
    </source>
</evidence>
<keyword evidence="6" id="KW-0732">Signal</keyword>
<organism evidence="15 16">
    <name type="scientific">Ideonella livida</name>
    <dbReference type="NCBI Taxonomy" id="2707176"/>
    <lineage>
        <taxon>Bacteria</taxon>
        <taxon>Pseudomonadati</taxon>
        <taxon>Pseudomonadota</taxon>
        <taxon>Betaproteobacteria</taxon>
        <taxon>Burkholderiales</taxon>
        <taxon>Sphaerotilaceae</taxon>
        <taxon>Ideonella</taxon>
    </lineage>
</organism>
<evidence type="ECO:0000259" key="14">
    <source>
        <dbReference type="Pfam" id="PF07715"/>
    </source>
</evidence>
<dbReference type="InterPro" id="IPR039426">
    <property type="entry name" value="TonB-dep_rcpt-like"/>
</dbReference>
<dbReference type="InterPro" id="IPR036942">
    <property type="entry name" value="Beta-barrel_TonB_sf"/>
</dbReference>
<dbReference type="Gene3D" id="2.170.130.10">
    <property type="entry name" value="TonB-dependent receptor, plug domain"/>
    <property type="match status" value="1"/>
</dbReference>
<dbReference type="AlphaFoldDB" id="A0A7C9PFA9"/>
<keyword evidence="16" id="KW-1185">Reference proteome</keyword>
<feature type="region of interest" description="Disordered" evidence="12">
    <location>
        <begin position="235"/>
        <end position="317"/>
    </location>
</feature>
<evidence type="ECO:0000256" key="1">
    <source>
        <dbReference type="ARBA" id="ARBA00004571"/>
    </source>
</evidence>
<sequence>MPRTPAPYRPFGSRANLRPTRPQALEVQIHACPGRALAPLILTVLAPHALCQAPAEPVQQVEVRGNANSSSAQRRADVAGQQVVTRQELLQHGDTRLADALRRVPGVSVDHRGQGTEVKLGGLGNGYTRLLINGEPAPPGFTLDSLPLDSLERVEILRGASVQTAQAIAGTVNLVTRSSSKLATRDFKLSAATQWGQPQAQASVNLGNAWGLATWGLGLVASSERQRWPAEVVQQRREDAAEGSGSATVTQRYATHKREDDRTDALAANPRWSWKQGDGDGGQWQASLDHSLRYARSHGGSRDQREPLVGPPPDMAADDMRLNFVRRFWRGRQQLQHQTADGTLWQVRLSFNQVRRDQDSHVDGWNAEGTPVKFSDVDGRATDQTLQLTLVHQRPLGEDHRLDLGLEREQARRRESRVQTELALPGGLPAENLDERYDAHATRHAVYLQDDWALSPRTQAVGGVRLEQLSTHSSGNVFETVRQTHQLVGPVLRLSTTPAGDVGVFKLGLSRGFKLPQPRDVMPRRYVNVETTPLTPANMGNPDLKPERAWSLDGSWQRGLPGLGGPGGQGGEVVVSGALRRIQDVILDRLQVRPDDAVIPWVLERYNAGRAWAASLELELRGQARAGLAGWLPGATGPLRWQTSLGVNRSRLRDVVAEHPALPNQPRWVAKGELSQDFGPQWQTHAGLEARGPALADLPSGRRQAFDAQQALNADVSWLPAPRQRLRLAATTLAASDEVERKRVALVEDGRRVTYDSREAWQRQTLWRLSWESGF</sequence>
<keyword evidence="10" id="KW-0998">Cell outer membrane</keyword>
<evidence type="ECO:0000256" key="7">
    <source>
        <dbReference type="ARBA" id="ARBA00023077"/>
    </source>
</evidence>
<evidence type="ECO:0000259" key="13">
    <source>
        <dbReference type="Pfam" id="PF00593"/>
    </source>
</evidence>
<comment type="caution">
    <text evidence="15">The sequence shown here is derived from an EMBL/GenBank/DDBJ whole genome shotgun (WGS) entry which is preliminary data.</text>
</comment>
<dbReference type="InterPro" id="IPR000531">
    <property type="entry name" value="Beta-barrel_TonB"/>
</dbReference>
<keyword evidence="9 15" id="KW-0675">Receptor</keyword>
<evidence type="ECO:0000256" key="5">
    <source>
        <dbReference type="ARBA" id="ARBA00022692"/>
    </source>
</evidence>
<dbReference type="Pfam" id="PF00593">
    <property type="entry name" value="TonB_dep_Rec_b-barrel"/>
    <property type="match status" value="1"/>
</dbReference>
<dbReference type="PANTHER" id="PTHR30069">
    <property type="entry name" value="TONB-DEPENDENT OUTER MEMBRANE RECEPTOR"/>
    <property type="match status" value="1"/>
</dbReference>
<keyword evidence="5" id="KW-0812">Transmembrane</keyword>
<evidence type="ECO:0000256" key="6">
    <source>
        <dbReference type="ARBA" id="ARBA00022729"/>
    </source>
</evidence>
<evidence type="ECO:0000256" key="11">
    <source>
        <dbReference type="RuleBase" id="RU003357"/>
    </source>
</evidence>
<protein>
    <submittedName>
        <fullName evidence="15">TonB-dependent receptor</fullName>
    </submittedName>
</protein>
<keyword evidence="7 11" id="KW-0798">TonB box</keyword>
<evidence type="ECO:0000256" key="9">
    <source>
        <dbReference type="ARBA" id="ARBA00023170"/>
    </source>
</evidence>
<dbReference type="GO" id="GO:0015344">
    <property type="term" value="F:siderophore uptake transmembrane transporter activity"/>
    <property type="evidence" value="ECO:0007669"/>
    <property type="project" value="TreeGrafter"/>
</dbReference>
<dbReference type="InterPro" id="IPR012910">
    <property type="entry name" value="Plug_dom"/>
</dbReference>
<reference evidence="15 16" key="1">
    <citation type="submission" date="2020-02" db="EMBL/GenBank/DDBJ databases">
        <title>Ideonella bacterium strain TBM-1.</title>
        <authorList>
            <person name="Chen W.-M."/>
        </authorList>
    </citation>
    <scope>NUCLEOTIDE SEQUENCE [LARGE SCALE GENOMIC DNA]</scope>
    <source>
        <strain evidence="15 16">TBM-1</strain>
    </source>
</reference>
<name>A0A7C9PFA9_9BURK</name>
<feature type="domain" description="TonB-dependent receptor plug" evidence="14">
    <location>
        <begin position="81"/>
        <end position="162"/>
    </location>
</feature>
<evidence type="ECO:0000256" key="8">
    <source>
        <dbReference type="ARBA" id="ARBA00023136"/>
    </source>
</evidence>
<evidence type="ECO:0000256" key="4">
    <source>
        <dbReference type="ARBA" id="ARBA00022452"/>
    </source>
</evidence>
<evidence type="ECO:0000313" key="15">
    <source>
        <dbReference type="EMBL" id="NDY90453.1"/>
    </source>
</evidence>